<proteinExistence type="predicted"/>
<organism evidence="1 2">
    <name type="scientific">Phlebiopsis gigantea (strain 11061_1 CR5-6)</name>
    <name type="common">White-rot fungus</name>
    <name type="synonym">Peniophora gigantea</name>
    <dbReference type="NCBI Taxonomy" id="745531"/>
    <lineage>
        <taxon>Eukaryota</taxon>
        <taxon>Fungi</taxon>
        <taxon>Dikarya</taxon>
        <taxon>Basidiomycota</taxon>
        <taxon>Agaricomycotina</taxon>
        <taxon>Agaricomycetes</taxon>
        <taxon>Polyporales</taxon>
        <taxon>Phanerochaetaceae</taxon>
        <taxon>Phlebiopsis</taxon>
    </lineage>
</organism>
<protein>
    <submittedName>
        <fullName evidence="1">Uncharacterized protein</fullName>
    </submittedName>
</protein>
<reference evidence="1 2" key="1">
    <citation type="journal article" date="2014" name="PLoS Genet.">
        <title>Analysis of the Phlebiopsis gigantea genome, transcriptome and secretome provides insight into its pioneer colonization strategies of wood.</title>
        <authorList>
            <person name="Hori C."/>
            <person name="Ishida T."/>
            <person name="Igarashi K."/>
            <person name="Samejima M."/>
            <person name="Suzuki H."/>
            <person name="Master E."/>
            <person name="Ferreira P."/>
            <person name="Ruiz-Duenas F.J."/>
            <person name="Held B."/>
            <person name="Canessa P."/>
            <person name="Larrondo L.F."/>
            <person name="Schmoll M."/>
            <person name="Druzhinina I.S."/>
            <person name="Kubicek C.P."/>
            <person name="Gaskell J.A."/>
            <person name="Kersten P."/>
            <person name="St John F."/>
            <person name="Glasner J."/>
            <person name="Sabat G."/>
            <person name="Splinter BonDurant S."/>
            <person name="Syed K."/>
            <person name="Yadav J."/>
            <person name="Mgbeahuruike A.C."/>
            <person name="Kovalchuk A."/>
            <person name="Asiegbu F.O."/>
            <person name="Lackner G."/>
            <person name="Hoffmeister D."/>
            <person name="Rencoret J."/>
            <person name="Gutierrez A."/>
            <person name="Sun H."/>
            <person name="Lindquist E."/>
            <person name="Barry K."/>
            <person name="Riley R."/>
            <person name="Grigoriev I.V."/>
            <person name="Henrissat B."/>
            <person name="Kues U."/>
            <person name="Berka R.M."/>
            <person name="Martinez A.T."/>
            <person name="Covert S.F."/>
            <person name="Blanchette R.A."/>
            <person name="Cullen D."/>
        </authorList>
    </citation>
    <scope>NUCLEOTIDE SEQUENCE [LARGE SCALE GENOMIC DNA]</scope>
    <source>
        <strain evidence="1 2">11061_1 CR5-6</strain>
    </source>
</reference>
<dbReference type="AlphaFoldDB" id="A0A0C3SCU7"/>
<dbReference type="EMBL" id="KN840447">
    <property type="protein sequence ID" value="KIP11232.1"/>
    <property type="molecule type" value="Genomic_DNA"/>
</dbReference>
<dbReference type="HOGENOM" id="CLU_1949593_0_0_1"/>
<keyword evidence="2" id="KW-1185">Reference proteome</keyword>
<sequence length="129" mass="13167">MDGASFVHRATIPHFLPPRFALFLGLVSSSSTSSSSSNGRLTAFCFTWASRLRASSASPSSSSWSSYTSAFGFLRNGFLAPAVVAGFPRSSLSSASLASSAFLSPAGSSSDANGSFFAAFFVGKVPGGS</sequence>
<accession>A0A0C3SCU7</accession>
<evidence type="ECO:0000313" key="1">
    <source>
        <dbReference type="EMBL" id="KIP11232.1"/>
    </source>
</evidence>
<dbReference type="Proteomes" id="UP000053257">
    <property type="component" value="Unassembled WGS sequence"/>
</dbReference>
<evidence type="ECO:0000313" key="2">
    <source>
        <dbReference type="Proteomes" id="UP000053257"/>
    </source>
</evidence>
<gene>
    <name evidence="1" type="ORF">PHLGIDRAFT_139218</name>
</gene>
<name>A0A0C3SCU7_PHLG1</name>